<organism evidence="2 3">
    <name type="scientific">Oculimacula yallundae</name>
    <dbReference type="NCBI Taxonomy" id="86028"/>
    <lineage>
        <taxon>Eukaryota</taxon>
        <taxon>Fungi</taxon>
        <taxon>Dikarya</taxon>
        <taxon>Ascomycota</taxon>
        <taxon>Pezizomycotina</taxon>
        <taxon>Leotiomycetes</taxon>
        <taxon>Helotiales</taxon>
        <taxon>Ploettnerulaceae</taxon>
        <taxon>Oculimacula</taxon>
    </lineage>
</organism>
<proteinExistence type="predicted"/>
<dbReference type="EMBL" id="JAZHXI010000001">
    <property type="protein sequence ID" value="KAL2076182.1"/>
    <property type="molecule type" value="Genomic_DNA"/>
</dbReference>
<protein>
    <submittedName>
        <fullName evidence="2">Uncharacterized protein</fullName>
    </submittedName>
</protein>
<gene>
    <name evidence="2" type="ORF">VTL71DRAFT_1125</name>
</gene>
<comment type="caution">
    <text evidence="2">The sequence shown here is derived from an EMBL/GenBank/DDBJ whole genome shotgun (WGS) entry which is preliminary data.</text>
</comment>
<name>A0ABR4D1Y7_9HELO</name>
<evidence type="ECO:0000313" key="3">
    <source>
        <dbReference type="Proteomes" id="UP001595075"/>
    </source>
</evidence>
<evidence type="ECO:0000313" key="2">
    <source>
        <dbReference type="EMBL" id="KAL2076182.1"/>
    </source>
</evidence>
<keyword evidence="3" id="KW-1185">Reference proteome</keyword>
<keyword evidence="1" id="KW-0812">Transmembrane</keyword>
<feature type="transmembrane region" description="Helical" evidence="1">
    <location>
        <begin position="72"/>
        <end position="92"/>
    </location>
</feature>
<reference evidence="2 3" key="1">
    <citation type="journal article" date="2024" name="Commun. Biol.">
        <title>Comparative genomic analysis of thermophilic fungi reveals convergent evolutionary adaptations and gene losses.</title>
        <authorList>
            <person name="Steindorff A.S."/>
            <person name="Aguilar-Pontes M.V."/>
            <person name="Robinson A.J."/>
            <person name="Andreopoulos B."/>
            <person name="LaButti K."/>
            <person name="Kuo A."/>
            <person name="Mondo S."/>
            <person name="Riley R."/>
            <person name="Otillar R."/>
            <person name="Haridas S."/>
            <person name="Lipzen A."/>
            <person name="Grimwood J."/>
            <person name="Schmutz J."/>
            <person name="Clum A."/>
            <person name="Reid I.D."/>
            <person name="Moisan M.C."/>
            <person name="Butler G."/>
            <person name="Nguyen T.T.M."/>
            <person name="Dewar K."/>
            <person name="Conant G."/>
            <person name="Drula E."/>
            <person name="Henrissat B."/>
            <person name="Hansel C."/>
            <person name="Singer S."/>
            <person name="Hutchinson M.I."/>
            <person name="de Vries R.P."/>
            <person name="Natvig D.O."/>
            <person name="Powell A.J."/>
            <person name="Tsang A."/>
            <person name="Grigoriev I.V."/>
        </authorList>
    </citation>
    <scope>NUCLEOTIDE SEQUENCE [LARGE SCALE GENOMIC DNA]</scope>
    <source>
        <strain evidence="2 3">CBS 494.80</strain>
    </source>
</reference>
<accession>A0ABR4D1Y7</accession>
<keyword evidence="1" id="KW-0472">Membrane</keyword>
<sequence length="139" mass="15717">MGICHCGMDNTTYIDDQSCLRCVCICIGLIADTQSRPAPPHSLPCFCNEFMHREGLFAFVIYDTLSLESSSYILMFSSFVNGWFLCAFGWILHGLGYVWRYSFGWIFGLDLGLIWDGFRGRVGVAARICMAWIGAYIHT</sequence>
<dbReference type="Proteomes" id="UP001595075">
    <property type="component" value="Unassembled WGS sequence"/>
</dbReference>
<feature type="transmembrane region" description="Helical" evidence="1">
    <location>
        <begin position="98"/>
        <end position="118"/>
    </location>
</feature>
<keyword evidence="1" id="KW-1133">Transmembrane helix</keyword>
<evidence type="ECO:0000256" key="1">
    <source>
        <dbReference type="SAM" id="Phobius"/>
    </source>
</evidence>